<proteinExistence type="inferred from homology"/>
<dbReference type="SMART" id="SM00855">
    <property type="entry name" value="PGAM"/>
    <property type="match status" value="1"/>
</dbReference>
<dbReference type="STRING" id="45607.A0A2T0FMU7"/>
<dbReference type="InterPro" id="IPR029033">
    <property type="entry name" value="His_PPase_superfam"/>
</dbReference>
<evidence type="ECO:0000256" key="7">
    <source>
        <dbReference type="PIRSR" id="PIRSR613078-2"/>
    </source>
</evidence>
<accession>A0A2T0FMU7</accession>
<dbReference type="AlphaFoldDB" id="A0A2T0FMU7"/>
<evidence type="ECO:0000256" key="4">
    <source>
        <dbReference type="ARBA" id="ARBA00023152"/>
    </source>
</evidence>
<dbReference type="GO" id="GO:0006096">
    <property type="term" value="P:glycolytic process"/>
    <property type="evidence" value="ECO:0007669"/>
    <property type="project" value="UniProtKB-KW"/>
</dbReference>
<dbReference type="NCBIfam" id="NF010713">
    <property type="entry name" value="PRK14115.1"/>
    <property type="match status" value="1"/>
</dbReference>
<dbReference type="EC" id="5.4.2.11" evidence="3"/>
<evidence type="ECO:0000256" key="1">
    <source>
        <dbReference type="ARBA" id="ARBA00000380"/>
    </source>
</evidence>
<feature type="binding site" evidence="7">
    <location>
        <begin position="89"/>
        <end position="92"/>
    </location>
    <ligand>
        <name>substrate</name>
    </ligand>
</feature>
<comment type="caution">
    <text evidence="9">The sequence shown here is derived from an EMBL/GenBank/DDBJ whole genome shotgun (WGS) entry which is preliminary data.</text>
</comment>
<dbReference type="PANTHER" id="PTHR11931">
    <property type="entry name" value="PHOSPHOGLYCERATE MUTASE"/>
    <property type="match status" value="1"/>
</dbReference>
<reference evidence="9 10" key="1">
    <citation type="submission" date="2017-04" db="EMBL/GenBank/DDBJ databases">
        <title>Genome sequencing of [Candida] sorbophila.</title>
        <authorList>
            <person name="Ahn J.O."/>
        </authorList>
    </citation>
    <scope>NUCLEOTIDE SEQUENCE [LARGE SCALE GENOMIC DNA]</scope>
    <source>
        <strain evidence="9 10">DS02</strain>
    </source>
</reference>
<dbReference type="PIRSF" id="PIRSF000709">
    <property type="entry name" value="6PFK_2-Ptase"/>
    <property type="match status" value="1"/>
</dbReference>
<name>A0A2T0FMU7_9ASCO</name>
<dbReference type="NCBIfam" id="TIGR01258">
    <property type="entry name" value="pgm_1"/>
    <property type="match status" value="1"/>
</dbReference>
<keyword evidence="5" id="KW-0413">Isomerase</keyword>
<protein>
    <recommendedName>
        <fullName evidence="3">phosphoglycerate mutase (2,3-diphosphoglycerate-dependent)</fullName>
        <ecNumber evidence="3">5.4.2.11</ecNumber>
    </recommendedName>
</protein>
<dbReference type="Proteomes" id="UP000238350">
    <property type="component" value="Unassembled WGS sequence"/>
</dbReference>
<dbReference type="GeneID" id="36517668"/>
<organism evidence="9 10">
    <name type="scientific">Wickerhamiella sorbophila</name>
    <dbReference type="NCBI Taxonomy" id="45607"/>
    <lineage>
        <taxon>Eukaryota</taxon>
        <taxon>Fungi</taxon>
        <taxon>Dikarya</taxon>
        <taxon>Ascomycota</taxon>
        <taxon>Saccharomycotina</taxon>
        <taxon>Dipodascomycetes</taxon>
        <taxon>Dipodascales</taxon>
        <taxon>Trichomonascaceae</taxon>
        <taxon>Wickerhamiella</taxon>
    </lineage>
</organism>
<dbReference type="GO" id="GO:0004619">
    <property type="term" value="F:phosphoglycerate mutase activity"/>
    <property type="evidence" value="ECO:0007669"/>
    <property type="project" value="UniProtKB-EC"/>
</dbReference>
<evidence type="ECO:0000313" key="10">
    <source>
        <dbReference type="Proteomes" id="UP000238350"/>
    </source>
</evidence>
<evidence type="ECO:0000256" key="8">
    <source>
        <dbReference type="PIRSR" id="PIRSR613078-3"/>
    </source>
</evidence>
<evidence type="ECO:0000256" key="5">
    <source>
        <dbReference type="ARBA" id="ARBA00023235"/>
    </source>
</evidence>
<keyword evidence="10" id="KW-1185">Reference proteome</keyword>
<comment type="catalytic activity">
    <reaction evidence="1">
        <text>(2R)-2-phosphoglycerate = (2R)-3-phosphoglycerate</text>
        <dbReference type="Rhea" id="RHEA:15901"/>
        <dbReference type="ChEBI" id="CHEBI:58272"/>
        <dbReference type="ChEBI" id="CHEBI:58289"/>
        <dbReference type="EC" id="5.4.2.11"/>
    </reaction>
</comment>
<comment type="similarity">
    <text evidence="2">Belongs to the phosphoglycerate mutase family. BPG-dependent PGAM subfamily.</text>
</comment>
<feature type="binding site" evidence="7">
    <location>
        <position position="62"/>
    </location>
    <ligand>
        <name>substrate</name>
    </ligand>
</feature>
<keyword evidence="4" id="KW-0324">Glycolysis</keyword>
<evidence type="ECO:0000256" key="6">
    <source>
        <dbReference type="PIRSR" id="PIRSR613078-1"/>
    </source>
</evidence>
<dbReference type="HAMAP" id="MF_01039">
    <property type="entry name" value="PGAM_GpmA"/>
    <property type="match status" value="1"/>
</dbReference>
<gene>
    <name evidence="9" type="ORF">B9G98_03920</name>
</gene>
<dbReference type="Pfam" id="PF00300">
    <property type="entry name" value="His_Phos_1"/>
    <property type="match status" value="1"/>
</dbReference>
<dbReference type="Gene3D" id="3.40.50.1240">
    <property type="entry name" value="Phosphoglycerate mutase-like"/>
    <property type="match status" value="1"/>
</dbReference>
<feature type="active site" description="Tele-phosphohistidine intermediate" evidence="6">
    <location>
        <position position="11"/>
    </location>
</feature>
<evidence type="ECO:0000256" key="2">
    <source>
        <dbReference type="ARBA" id="ARBA00006717"/>
    </source>
</evidence>
<dbReference type="CDD" id="cd07067">
    <property type="entry name" value="HP_PGM_like"/>
    <property type="match status" value="1"/>
</dbReference>
<dbReference type="RefSeq" id="XP_024666245.1">
    <property type="nucleotide sequence ID" value="XM_024810477.1"/>
</dbReference>
<dbReference type="InterPro" id="IPR013078">
    <property type="entry name" value="His_Pase_superF_clade-1"/>
</dbReference>
<sequence length="248" mass="28042">MVTHTLILLRHGASDWTCKNLFNGWVDTKLSDKGREDAIKAGKLMLEHNLLPDVVYTSCLSRAIQTANILLEVVDRLSVNVRHSWRLNERHYGALQGQNRKEVAQEYGQEKYMLWRRSYDVAPPPIDDDCEFSPVHDARYSGLPNDTIPRTESLKDVEARLVPYFNDVIGKDIKHGKVVLVIAHSNSLRALVKHIDSIDDQDIVDVNIPNAMPLIYELNDDLRPVKSGYYLDPETAAEAAEVVANQGN</sequence>
<evidence type="ECO:0000256" key="3">
    <source>
        <dbReference type="ARBA" id="ARBA00012028"/>
    </source>
</evidence>
<feature type="site" description="Transition state stabilizer" evidence="8">
    <location>
        <position position="184"/>
    </location>
</feature>
<dbReference type="SUPFAM" id="SSF53254">
    <property type="entry name" value="Phosphoglycerate mutase-like"/>
    <property type="match status" value="1"/>
</dbReference>
<dbReference type="InterPro" id="IPR005952">
    <property type="entry name" value="Phosphogly_mut1"/>
</dbReference>
<dbReference type="OrthoDB" id="4818801at2759"/>
<dbReference type="FunFam" id="3.40.50.1240:FF:000003">
    <property type="entry name" value="2,3-bisphosphoglycerate-dependent phosphoglycerate mutase"/>
    <property type="match status" value="1"/>
</dbReference>
<feature type="binding site" evidence="7">
    <location>
        <begin position="116"/>
        <end position="117"/>
    </location>
    <ligand>
        <name>substrate</name>
    </ligand>
</feature>
<feature type="active site" description="Proton donor/acceptor" evidence="6">
    <location>
        <position position="89"/>
    </location>
</feature>
<dbReference type="EMBL" id="NDIQ01000022">
    <property type="protein sequence ID" value="PRT56300.1"/>
    <property type="molecule type" value="Genomic_DNA"/>
</dbReference>
<evidence type="ECO:0000313" key="9">
    <source>
        <dbReference type="EMBL" id="PRT56300.1"/>
    </source>
</evidence>